<evidence type="ECO:0000256" key="2">
    <source>
        <dbReference type="SAM" id="Phobius"/>
    </source>
</evidence>
<keyword evidence="2" id="KW-0472">Membrane</keyword>
<evidence type="ECO:0000313" key="4">
    <source>
        <dbReference type="Proteomes" id="UP001634394"/>
    </source>
</evidence>
<proteinExistence type="predicted"/>
<keyword evidence="4" id="KW-1185">Reference proteome</keyword>
<organism evidence="3 4">
    <name type="scientific">Sinanodonta woodiana</name>
    <name type="common">Chinese pond mussel</name>
    <name type="synonym">Anodonta woodiana</name>
    <dbReference type="NCBI Taxonomy" id="1069815"/>
    <lineage>
        <taxon>Eukaryota</taxon>
        <taxon>Metazoa</taxon>
        <taxon>Spiralia</taxon>
        <taxon>Lophotrochozoa</taxon>
        <taxon>Mollusca</taxon>
        <taxon>Bivalvia</taxon>
        <taxon>Autobranchia</taxon>
        <taxon>Heteroconchia</taxon>
        <taxon>Palaeoheterodonta</taxon>
        <taxon>Unionida</taxon>
        <taxon>Unionoidea</taxon>
        <taxon>Unionidae</taxon>
        <taxon>Unioninae</taxon>
        <taxon>Sinanodonta</taxon>
    </lineage>
</organism>
<gene>
    <name evidence="3" type="ORF">ACJMK2_023987</name>
</gene>
<feature type="transmembrane region" description="Helical" evidence="2">
    <location>
        <begin position="66"/>
        <end position="90"/>
    </location>
</feature>
<dbReference type="Proteomes" id="UP001634394">
    <property type="component" value="Unassembled WGS sequence"/>
</dbReference>
<protein>
    <submittedName>
        <fullName evidence="3">Uncharacterized protein</fullName>
    </submittedName>
</protein>
<name>A0ABD3T6J3_SINWO</name>
<dbReference type="EMBL" id="JBJQND010000019">
    <property type="protein sequence ID" value="KAL3832335.1"/>
    <property type="molecule type" value="Genomic_DNA"/>
</dbReference>
<keyword evidence="2" id="KW-0812">Transmembrane</keyword>
<keyword evidence="2" id="KW-1133">Transmembrane helix</keyword>
<comment type="caution">
    <text evidence="3">The sequence shown here is derived from an EMBL/GenBank/DDBJ whole genome shotgun (WGS) entry which is preliminary data.</text>
</comment>
<feature type="region of interest" description="Disordered" evidence="1">
    <location>
        <begin position="93"/>
        <end position="161"/>
    </location>
</feature>
<sequence>MATVSNCFGHNCVINEEFCNKTKQGCEMCTYADNKCTENLDCLKFCSEKAAQEICGGSEEIVETAWWLYLIIAFLAVSVLVIIVLISCIFRKNKKQKPKMHKGSEKDKEDEDESRDLVPIHPGNDIMNNSEMVPIPKQPTAPLKYEMPRSGPIAQPTEEGV</sequence>
<dbReference type="AlphaFoldDB" id="A0ABD3T6J3"/>
<accession>A0ABD3T6J3</accession>
<evidence type="ECO:0000256" key="1">
    <source>
        <dbReference type="SAM" id="MobiDB-lite"/>
    </source>
</evidence>
<evidence type="ECO:0000313" key="3">
    <source>
        <dbReference type="EMBL" id="KAL3832335.1"/>
    </source>
</evidence>
<reference evidence="3 4" key="1">
    <citation type="submission" date="2024-11" db="EMBL/GenBank/DDBJ databases">
        <title>Chromosome-level genome assembly of the freshwater bivalve Anodonta woodiana.</title>
        <authorList>
            <person name="Chen X."/>
        </authorList>
    </citation>
    <scope>NUCLEOTIDE SEQUENCE [LARGE SCALE GENOMIC DNA]</scope>
    <source>
        <strain evidence="3">MN2024</strain>
        <tissue evidence="3">Gills</tissue>
    </source>
</reference>